<organism evidence="4 5">
    <name type="scientific">Cellulomonas wangleii</name>
    <dbReference type="NCBI Taxonomy" id="2816956"/>
    <lineage>
        <taxon>Bacteria</taxon>
        <taxon>Bacillati</taxon>
        <taxon>Actinomycetota</taxon>
        <taxon>Actinomycetes</taxon>
        <taxon>Micrococcales</taxon>
        <taxon>Cellulomonadaceae</taxon>
        <taxon>Cellulomonas</taxon>
    </lineage>
</organism>
<keyword evidence="5" id="KW-1185">Reference proteome</keyword>
<feature type="domain" description="Excalibur calcium-binding" evidence="3">
    <location>
        <begin position="465"/>
        <end position="501"/>
    </location>
</feature>
<dbReference type="Proteomes" id="UP000677804">
    <property type="component" value="Chromosome"/>
</dbReference>
<feature type="region of interest" description="Disordered" evidence="1">
    <location>
        <begin position="1"/>
        <end position="26"/>
    </location>
</feature>
<feature type="region of interest" description="Disordered" evidence="1">
    <location>
        <begin position="409"/>
        <end position="462"/>
    </location>
</feature>
<dbReference type="InterPro" id="IPR011089">
    <property type="entry name" value="GmrSD_C"/>
</dbReference>
<dbReference type="SMART" id="SM00894">
    <property type="entry name" value="Excalibur"/>
    <property type="match status" value="1"/>
</dbReference>
<name>A0ABX8DAL6_9CELL</name>
<dbReference type="Pfam" id="PF05901">
    <property type="entry name" value="Excalibur"/>
    <property type="match status" value="1"/>
</dbReference>
<evidence type="ECO:0000313" key="5">
    <source>
        <dbReference type="Proteomes" id="UP000677804"/>
    </source>
</evidence>
<proteinExistence type="predicted"/>
<dbReference type="PANTHER" id="PTHR24094:SF15">
    <property type="entry name" value="AMP-DEPENDENT SYNTHETASE_LIGASE DOMAIN-CONTAINING PROTEIN-RELATED"/>
    <property type="match status" value="1"/>
</dbReference>
<feature type="transmembrane region" description="Helical" evidence="2">
    <location>
        <begin position="132"/>
        <end position="152"/>
    </location>
</feature>
<feature type="region of interest" description="Disordered" evidence="1">
    <location>
        <begin position="475"/>
        <end position="502"/>
    </location>
</feature>
<dbReference type="EMBL" id="CP074405">
    <property type="protein sequence ID" value="QVI63122.1"/>
    <property type="molecule type" value="Genomic_DNA"/>
</dbReference>
<protein>
    <submittedName>
        <fullName evidence="4">DUF1524 domain-containing protein</fullName>
    </submittedName>
</protein>
<keyword evidence="2" id="KW-1133">Transmembrane helix</keyword>
<dbReference type="PANTHER" id="PTHR24094">
    <property type="entry name" value="SECRETED PROTEIN"/>
    <property type="match status" value="1"/>
</dbReference>
<gene>
    <name evidence="4" type="ORF">KG103_04195</name>
</gene>
<accession>A0ABX8DAL6</accession>
<evidence type="ECO:0000256" key="1">
    <source>
        <dbReference type="SAM" id="MobiDB-lite"/>
    </source>
</evidence>
<dbReference type="Pfam" id="PF07510">
    <property type="entry name" value="GmrSD_C"/>
    <property type="match status" value="1"/>
</dbReference>
<evidence type="ECO:0000256" key="2">
    <source>
        <dbReference type="SAM" id="Phobius"/>
    </source>
</evidence>
<evidence type="ECO:0000259" key="3">
    <source>
        <dbReference type="SMART" id="SM00894"/>
    </source>
</evidence>
<keyword evidence="2" id="KW-0472">Membrane</keyword>
<feature type="transmembrane region" description="Helical" evidence="2">
    <location>
        <begin position="84"/>
        <end position="111"/>
    </location>
</feature>
<dbReference type="InterPro" id="IPR008613">
    <property type="entry name" value="Excalibur_Ca-bd_domain"/>
</dbReference>
<sequence length="502" mass="50677">MSASRSKAATTRTLVLGRPGRRTPGRASSQFAAAAHALPCGSVVGRGGPTHVKGRSAVADVSTVPSSASPRPSTPIPLTTKVGLAGLVLVASLGATSGISGVVVLAGLYLAATGAWAVRRRRSWLGRHSRGAASAVLAGGLVLVVVGGAIAAPSATEDPGARALVAATATPDPVRTPTPAPTPTPPTLEQQAAALPAPELAAEVDVVAAQQSAAPQTALAVVALLEVKGRAPKTGYDRDLFGSGWVDTDRNGCDTRNDMLARDLENETFKPGTRDCVVLTGTLADPYSGTSIAFTRGQETSNAVQIDHVVALSDAWQKGAQGWDEPTRVAFANDPLNLLAVDGPLNMQKRDGDTATWLPPHKPYRCAYVARQVGVKHTYGLWVTEAERNAMVSVLSTCAEEPLPAGAKEVPAPAPAPAPAAAPAPAPAPAAVPAPAPAPAEPAAPAPAPAPADPPAPAPAPAAVHYKNCAAARAAGAAPVRVGEPGYGTHLDRDGDGIGCES</sequence>
<evidence type="ECO:0000313" key="4">
    <source>
        <dbReference type="EMBL" id="QVI63122.1"/>
    </source>
</evidence>
<feature type="compositionally biased region" description="Pro residues" evidence="1">
    <location>
        <begin position="412"/>
        <end position="460"/>
    </location>
</feature>
<keyword evidence="2" id="KW-0812">Transmembrane</keyword>
<feature type="compositionally biased region" description="Polar residues" evidence="1">
    <location>
        <begin position="1"/>
        <end position="13"/>
    </location>
</feature>
<reference evidence="4 5" key="1">
    <citation type="submission" date="2021-05" db="EMBL/GenBank/DDBJ databases">
        <title>Novel species in genus Cellulomonas.</title>
        <authorList>
            <person name="Zhang G."/>
        </authorList>
    </citation>
    <scope>NUCLEOTIDE SEQUENCE [LARGE SCALE GENOMIC DNA]</scope>
    <source>
        <strain evidence="5">zg-ZUI222</strain>
    </source>
</reference>